<reference evidence="1" key="1">
    <citation type="journal article" date="2015" name="Nature">
        <title>Complex archaea that bridge the gap between prokaryotes and eukaryotes.</title>
        <authorList>
            <person name="Spang A."/>
            <person name="Saw J.H."/>
            <person name="Jorgensen S.L."/>
            <person name="Zaremba-Niedzwiedzka K."/>
            <person name="Martijn J."/>
            <person name="Lind A.E."/>
            <person name="van Eijk R."/>
            <person name="Schleper C."/>
            <person name="Guy L."/>
            <person name="Ettema T.J."/>
        </authorList>
    </citation>
    <scope>NUCLEOTIDE SEQUENCE</scope>
</reference>
<accession>A0A0F9ECL5</accession>
<organism evidence="1">
    <name type="scientific">marine sediment metagenome</name>
    <dbReference type="NCBI Taxonomy" id="412755"/>
    <lineage>
        <taxon>unclassified sequences</taxon>
        <taxon>metagenomes</taxon>
        <taxon>ecological metagenomes</taxon>
    </lineage>
</organism>
<protein>
    <submittedName>
        <fullName evidence="1">Uncharacterized protein</fullName>
    </submittedName>
</protein>
<evidence type="ECO:0000313" key="1">
    <source>
        <dbReference type="EMBL" id="KKL71793.1"/>
    </source>
</evidence>
<gene>
    <name evidence="1" type="ORF">LCGC14_2091300</name>
</gene>
<dbReference type="EMBL" id="LAZR01025480">
    <property type="protein sequence ID" value="KKL71793.1"/>
    <property type="molecule type" value="Genomic_DNA"/>
</dbReference>
<proteinExistence type="predicted"/>
<sequence>MAYRATRKEREEFVALIMQHVDSPEGWDAKFSLAQRLMRYGATYASIQERACNGHQDYQGYWDEAAAKRDDLKEERLEARITKLCKEFDCVPVFQGDPRGATIKIMVPDGFTNDWGHVGICVPGS</sequence>
<comment type="caution">
    <text evidence="1">The sequence shown here is derived from an EMBL/GenBank/DDBJ whole genome shotgun (WGS) entry which is preliminary data.</text>
</comment>
<dbReference type="AlphaFoldDB" id="A0A0F9ECL5"/>
<name>A0A0F9ECL5_9ZZZZ</name>